<evidence type="ECO:0000313" key="8">
    <source>
        <dbReference type="EMBL" id="KMM73477.1"/>
    </source>
</evidence>
<evidence type="ECO:0000259" key="7">
    <source>
        <dbReference type="Pfam" id="PF01636"/>
    </source>
</evidence>
<reference evidence="9" key="3">
    <citation type="journal article" date="2010" name="Genome Res.">
        <title>Population genomic sequencing of Coccidioides fungi reveals recent hybridization and transposon control.</title>
        <authorList>
            <person name="Neafsey D.E."/>
            <person name="Barker B.M."/>
            <person name="Sharpton T.J."/>
            <person name="Stajich J.E."/>
            <person name="Park D.J."/>
            <person name="Whiston E."/>
            <person name="Hung C.-Y."/>
            <person name="McMahan C."/>
            <person name="White J."/>
            <person name="Sykes S."/>
            <person name="Heiman D."/>
            <person name="Young S."/>
            <person name="Zeng Q."/>
            <person name="Abouelleil A."/>
            <person name="Aftuck L."/>
            <person name="Bessette D."/>
            <person name="Brown A."/>
            <person name="FitzGerald M."/>
            <person name="Lui A."/>
            <person name="Macdonald J.P."/>
            <person name="Priest M."/>
            <person name="Orbach M.J."/>
            <person name="Galgiani J.N."/>
            <person name="Kirkland T.N."/>
            <person name="Cole G.T."/>
            <person name="Birren B.W."/>
            <person name="Henn M.R."/>
            <person name="Taylor J.W."/>
            <person name="Rounsley S.D."/>
        </authorList>
    </citation>
    <scope>NUCLEOTIDE SEQUENCE [LARGE SCALE GENOMIC DNA]</scope>
    <source>
        <strain evidence="9">RMSCC 3488</strain>
    </source>
</reference>
<evidence type="ECO:0000256" key="1">
    <source>
        <dbReference type="ARBA" id="ARBA00004173"/>
    </source>
</evidence>
<keyword evidence="4" id="KW-0809">Transit peptide</keyword>
<protein>
    <recommendedName>
        <fullName evidence="3">Altered inheritance of mitochondria protein 9, mitochondrial</fullName>
    </recommendedName>
    <alternativeName>
        <fullName evidence="6">Found in mitochondrial proteome protein 29</fullName>
    </alternativeName>
</protein>
<comment type="similarity">
    <text evidence="2">Belongs to the AIM9 family.</text>
</comment>
<evidence type="ECO:0000256" key="6">
    <source>
        <dbReference type="ARBA" id="ARBA00031849"/>
    </source>
</evidence>
<evidence type="ECO:0000256" key="4">
    <source>
        <dbReference type="ARBA" id="ARBA00022946"/>
    </source>
</evidence>
<dbReference type="AlphaFoldDB" id="A0A0J6INI8"/>
<keyword evidence="5" id="KW-0496">Mitochondrion</keyword>
<dbReference type="InterPro" id="IPR011009">
    <property type="entry name" value="Kinase-like_dom_sf"/>
</dbReference>
<dbReference type="VEuPathDB" id="FungiDB:CPAG_09766"/>
<dbReference type="GO" id="GO:0005739">
    <property type="term" value="C:mitochondrion"/>
    <property type="evidence" value="ECO:0007669"/>
    <property type="project" value="UniProtKB-SubCell"/>
</dbReference>
<dbReference type="Pfam" id="PF01636">
    <property type="entry name" value="APH"/>
    <property type="match status" value="1"/>
</dbReference>
<dbReference type="PANTHER" id="PTHR36091">
    <property type="entry name" value="ALTERED INHERITANCE OF MITOCHONDRIA PROTEIN 9, MITOCHONDRIAL"/>
    <property type="match status" value="1"/>
</dbReference>
<organism evidence="8 9">
    <name type="scientific">Coccidioides posadasii RMSCC 3488</name>
    <dbReference type="NCBI Taxonomy" id="454284"/>
    <lineage>
        <taxon>Eukaryota</taxon>
        <taxon>Fungi</taxon>
        <taxon>Dikarya</taxon>
        <taxon>Ascomycota</taxon>
        <taxon>Pezizomycotina</taxon>
        <taxon>Eurotiomycetes</taxon>
        <taxon>Eurotiomycetidae</taxon>
        <taxon>Onygenales</taxon>
        <taxon>Onygenaceae</taxon>
        <taxon>Coccidioides</taxon>
    </lineage>
</organism>
<gene>
    <name evidence="8" type="ORF">CPAG_09766</name>
</gene>
<dbReference type="Proteomes" id="UP000054567">
    <property type="component" value="Unassembled WGS sequence"/>
</dbReference>
<dbReference type="InterPro" id="IPR051035">
    <property type="entry name" value="Mito_inheritance_9"/>
</dbReference>
<dbReference type="OrthoDB" id="2831558at2759"/>
<evidence type="ECO:0000256" key="3">
    <source>
        <dbReference type="ARBA" id="ARBA00016197"/>
    </source>
</evidence>
<evidence type="ECO:0000256" key="5">
    <source>
        <dbReference type="ARBA" id="ARBA00023128"/>
    </source>
</evidence>
<dbReference type="EMBL" id="DS268114">
    <property type="protein sequence ID" value="KMM73477.1"/>
    <property type="molecule type" value="Genomic_DNA"/>
</dbReference>
<sequence length="558" mass="63337">MVLNYRSFFVCSFASSGRILPGQTSRPLALFCSTLIPTRGLHQRLTPLSKELEPMSGLDSLFAYTSGRWLHLDKPQRDARYIHFNFDRLCEKVLSLCPSATFIESCEKLEGGFSKAFVMKTNNGRRVVAKFPMSVAGPATYVTNSEVATITYLQRHTKIPIPALLDWSDDPTNPIGSAYIIMEHAGGVALQEVWDGLPLDKKVKTIGAICTRIAPISKLDFPAYGSLYFADAAFLDVDSKQKLENDSTFCVGPHCRSTFWDCNVGEPRYYTYKEPNRGPWRDFSSYTSALIDVGFARLPPPDRPLLLQQRASYQGSVDKHLDLLKIGQAVFPNLIKHPAIQSNSTPTLFHPDLHKRNIFVSKDDPTTITGFIDWQSTSVEPVFEYAQDVPDFASIPPGGTSENAETSLCYQAYELGWAMLTPRLGATRKIDQRLLRPLIYCHRTWRDGFVPFTTELMRLREGWGELGFKTPCPIPALTAEEHVFYKEQLEIYEKMLEFRQDMIETLGVESDGWVCVDRWEDVKRAHAYFFDTLMANMEDDKDREDLRGMWPFDACISD</sequence>
<accession>A0A0J6INI8</accession>
<evidence type="ECO:0000313" key="9">
    <source>
        <dbReference type="Proteomes" id="UP000054567"/>
    </source>
</evidence>
<dbReference type="PANTHER" id="PTHR36091:SF1">
    <property type="entry name" value="ALTERED INHERITANCE OF MITOCHONDRIA PROTEIN 9, MITOCHONDRIAL"/>
    <property type="match status" value="1"/>
</dbReference>
<evidence type="ECO:0000256" key="2">
    <source>
        <dbReference type="ARBA" id="ARBA00005543"/>
    </source>
</evidence>
<proteinExistence type="inferred from homology"/>
<name>A0A0J6INI8_COCPO</name>
<feature type="domain" description="Aminoglycoside phosphotransferase" evidence="7">
    <location>
        <begin position="293"/>
        <end position="382"/>
    </location>
</feature>
<dbReference type="SUPFAM" id="SSF56112">
    <property type="entry name" value="Protein kinase-like (PK-like)"/>
    <property type="match status" value="1"/>
</dbReference>
<dbReference type="InterPro" id="IPR002575">
    <property type="entry name" value="Aminoglycoside_PTrfase"/>
</dbReference>
<reference evidence="9" key="2">
    <citation type="journal article" date="2009" name="Genome Res.">
        <title>Comparative genomic analyses of the human fungal pathogens Coccidioides and their relatives.</title>
        <authorList>
            <person name="Sharpton T.J."/>
            <person name="Stajich J.E."/>
            <person name="Rounsley S.D."/>
            <person name="Gardner M.J."/>
            <person name="Wortman J.R."/>
            <person name="Jordar V.S."/>
            <person name="Maiti R."/>
            <person name="Kodira C.D."/>
            <person name="Neafsey D.E."/>
            <person name="Zeng Q."/>
            <person name="Hung C.-Y."/>
            <person name="McMahan C."/>
            <person name="Muszewska A."/>
            <person name="Grynberg M."/>
            <person name="Mandel M.A."/>
            <person name="Kellner E.M."/>
            <person name="Barker B.M."/>
            <person name="Galgiani J.N."/>
            <person name="Orbach M.J."/>
            <person name="Kirkland T.N."/>
            <person name="Cole G.T."/>
            <person name="Henn M.R."/>
            <person name="Birren B.W."/>
            <person name="Taylor J.W."/>
        </authorList>
    </citation>
    <scope>NUCLEOTIDE SEQUENCE [LARGE SCALE GENOMIC DNA]</scope>
    <source>
        <strain evidence="9">RMSCC 3488</strain>
    </source>
</reference>
<reference evidence="8 9" key="1">
    <citation type="submission" date="2007-06" db="EMBL/GenBank/DDBJ databases">
        <title>The Genome Sequence of Coccidioides posadasii RMSCC_3488.</title>
        <authorList>
            <consortium name="Coccidioides Genome Resources Consortium"/>
            <consortium name="The Broad Institute Genome Sequencing Platform"/>
            <person name="Henn M.R."/>
            <person name="Sykes S."/>
            <person name="Young S."/>
            <person name="Jaffe D."/>
            <person name="Berlin A."/>
            <person name="Alvarez P."/>
            <person name="Butler J."/>
            <person name="Gnerre S."/>
            <person name="Grabherr M."/>
            <person name="Mauceli E."/>
            <person name="Brockman W."/>
            <person name="Kodira C."/>
            <person name="Alvarado L."/>
            <person name="Zeng Q."/>
            <person name="Crawford M."/>
            <person name="Antoine C."/>
            <person name="Devon K."/>
            <person name="Galgiani J."/>
            <person name="Orsborn K."/>
            <person name="Lewis M.L."/>
            <person name="Nusbaum C."/>
            <person name="Galagan J."/>
            <person name="Birren B."/>
        </authorList>
    </citation>
    <scope>NUCLEOTIDE SEQUENCE [LARGE SCALE GENOMIC DNA]</scope>
    <source>
        <strain evidence="8 9">RMSCC 3488</strain>
    </source>
</reference>
<comment type="subcellular location">
    <subcellularLocation>
        <location evidence="1">Mitochondrion</location>
    </subcellularLocation>
</comment>